<dbReference type="Proteomes" id="UP001066276">
    <property type="component" value="Chromosome 10"/>
</dbReference>
<sequence length="91" mass="10111">MGEGRCPLLWFGVAPVAVSGTLVRRRPCRIRGTSRVQLRNLGGVTSWPRDRSYSHATLVLETTRVADNHPELRNIVGFMVLTTGRQGHMIA</sequence>
<dbReference type="EMBL" id="JANPWB010000014">
    <property type="protein sequence ID" value="KAJ1096401.1"/>
    <property type="molecule type" value="Genomic_DNA"/>
</dbReference>
<evidence type="ECO:0000313" key="2">
    <source>
        <dbReference type="Proteomes" id="UP001066276"/>
    </source>
</evidence>
<accession>A0AAV7LYX5</accession>
<name>A0AAV7LYX5_PLEWA</name>
<protein>
    <recommendedName>
        <fullName evidence="3">Secreted protein</fullName>
    </recommendedName>
</protein>
<comment type="caution">
    <text evidence="1">The sequence shown here is derived from an EMBL/GenBank/DDBJ whole genome shotgun (WGS) entry which is preliminary data.</text>
</comment>
<gene>
    <name evidence="1" type="ORF">NDU88_001543</name>
</gene>
<organism evidence="1 2">
    <name type="scientific">Pleurodeles waltl</name>
    <name type="common">Iberian ribbed newt</name>
    <dbReference type="NCBI Taxonomy" id="8319"/>
    <lineage>
        <taxon>Eukaryota</taxon>
        <taxon>Metazoa</taxon>
        <taxon>Chordata</taxon>
        <taxon>Craniata</taxon>
        <taxon>Vertebrata</taxon>
        <taxon>Euteleostomi</taxon>
        <taxon>Amphibia</taxon>
        <taxon>Batrachia</taxon>
        <taxon>Caudata</taxon>
        <taxon>Salamandroidea</taxon>
        <taxon>Salamandridae</taxon>
        <taxon>Pleurodelinae</taxon>
        <taxon>Pleurodeles</taxon>
    </lineage>
</organism>
<keyword evidence="2" id="KW-1185">Reference proteome</keyword>
<dbReference type="AlphaFoldDB" id="A0AAV7LYX5"/>
<evidence type="ECO:0008006" key="3">
    <source>
        <dbReference type="Google" id="ProtNLM"/>
    </source>
</evidence>
<evidence type="ECO:0000313" key="1">
    <source>
        <dbReference type="EMBL" id="KAJ1096401.1"/>
    </source>
</evidence>
<proteinExistence type="predicted"/>
<reference evidence="1" key="1">
    <citation type="journal article" date="2022" name="bioRxiv">
        <title>Sequencing and chromosome-scale assembly of the giantPleurodeles waltlgenome.</title>
        <authorList>
            <person name="Brown T."/>
            <person name="Elewa A."/>
            <person name="Iarovenko S."/>
            <person name="Subramanian E."/>
            <person name="Araus A.J."/>
            <person name="Petzold A."/>
            <person name="Susuki M."/>
            <person name="Suzuki K.-i.T."/>
            <person name="Hayashi T."/>
            <person name="Toyoda A."/>
            <person name="Oliveira C."/>
            <person name="Osipova E."/>
            <person name="Leigh N.D."/>
            <person name="Simon A."/>
            <person name="Yun M.H."/>
        </authorList>
    </citation>
    <scope>NUCLEOTIDE SEQUENCE</scope>
    <source>
        <strain evidence="1">20211129_DDA</strain>
        <tissue evidence="1">Liver</tissue>
    </source>
</reference>